<organism evidence="2 3">
    <name type="scientific">Xylaria flabelliformis</name>
    <dbReference type="NCBI Taxonomy" id="2512241"/>
    <lineage>
        <taxon>Eukaryota</taxon>
        <taxon>Fungi</taxon>
        <taxon>Dikarya</taxon>
        <taxon>Ascomycota</taxon>
        <taxon>Pezizomycotina</taxon>
        <taxon>Sordariomycetes</taxon>
        <taxon>Xylariomycetidae</taxon>
        <taxon>Xylariales</taxon>
        <taxon>Xylariaceae</taxon>
        <taxon>Xylaria</taxon>
    </lineage>
</organism>
<dbReference type="STRING" id="2512241.A0A553I179"/>
<dbReference type="Proteomes" id="UP000319160">
    <property type="component" value="Unassembled WGS sequence"/>
</dbReference>
<sequence>MAAKKQQRMAIRYTENIAILYLLHRVPALPSSNIKTDAQFKQTGHSLPFTEERRLAGVFAFLAHINDDPDHIPAVCLHEIPTQDTIDILLAVNKISPADGKPYLSQIKGGFERIAAKLSGVNDLAQDTERDIFAMIMELCQNRIVSRLRLKKKKRDSVDQTRISIINGLQKVVDYLGNDSSENITSFLNRARNVIRLAVSWTKYQEVQKLGEVVEALNSLRQTEKFKEILSAPIPNRQVDPSVRCHLLNMIRKVSRYRESARILFLAARGFPLLRRMKVVTVELPTDAFNRPTISQDYCPTIHTTISRAPNLTKSEKDVKKTCDLLKLSVKAADTEYDKQVKNTLKNSKIHAEIQLLYYYQILLHGQLCLPRVICSSKSACWLCNFFILLHGKIHMPRSHGRLYPGWRLPNFHGGWFNDVAATFNQRLENEITESLKTLHRRRTKTAYPCPIESTLSTVTWLSVQPNDRKLQDDVAKNEEVNKLNTAPVCSVTKSIEGSTTESQDETSLEKLSAKGEMKDCMSPDSPLSESSISSVVSCASNHSRKFSGNASQGPQENTRTYKIALGDISPLYPLGPLQLQFEYAGDHGQPTHGDNSPKQLLWTAQWLSNEDIQHLELQAGVAIDADALTRDEVSHSTDASNSIYLSVEKAVLRLTMLPISPTKIAPKEG</sequence>
<dbReference type="Pfam" id="PF14441">
    <property type="entry name" value="OTT_1508_deam"/>
    <property type="match status" value="1"/>
</dbReference>
<dbReference type="EMBL" id="VFLP01000025">
    <property type="protein sequence ID" value="TRX93950.1"/>
    <property type="molecule type" value="Genomic_DNA"/>
</dbReference>
<dbReference type="InterPro" id="IPR027796">
    <property type="entry name" value="OTT_1508_deam-like"/>
</dbReference>
<name>A0A553I179_9PEZI</name>
<comment type="caution">
    <text evidence="2">The sequence shown here is derived from an EMBL/GenBank/DDBJ whole genome shotgun (WGS) entry which is preliminary data.</text>
</comment>
<evidence type="ECO:0000313" key="3">
    <source>
        <dbReference type="Proteomes" id="UP000319160"/>
    </source>
</evidence>
<dbReference type="AlphaFoldDB" id="A0A553I179"/>
<feature type="compositionally biased region" description="Low complexity" evidence="1">
    <location>
        <begin position="523"/>
        <end position="534"/>
    </location>
</feature>
<proteinExistence type="predicted"/>
<keyword evidence="3" id="KW-1185">Reference proteome</keyword>
<reference evidence="3" key="1">
    <citation type="submission" date="2019-06" db="EMBL/GenBank/DDBJ databases">
        <title>Draft genome sequence of the griseofulvin-producing fungus Xylaria cubensis strain G536.</title>
        <authorList>
            <person name="Mead M.E."/>
            <person name="Raja H.A."/>
            <person name="Steenwyk J.L."/>
            <person name="Knowles S.L."/>
            <person name="Oberlies N.H."/>
            <person name="Rokas A."/>
        </authorList>
    </citation>
    <scope>NUCLEOTIDE SEQUENCE [LARGE SCALE GENOMIC DNA]</scope>
    <source>
        <strain evidence="3">G536</strain>
    </source>
</reference>
<evidence type="ECO:0000313" key="2">
    <source>
        <dbReference type="EMBL" id="TRX93950.1"/>
    </source>
</evidence>
<feature type="compositionally biased region" description="Basic and acidic residues" evidence="1">
    <location>
        <begin position="508"/>
        <end position="522"/>
    </location>
</feature>
<dbReference type="OrthoDB" id="4851849at2759"/>
<feature type="region of interest" description="Disordered" evidence="1">
    <location>
        <begin position="495"/>
        <end position="534"/>
    </location>
</feature>
<protein>
    <submittedName>
        <fullName evidence="2">Uncharacterized protein</fullName>
    </submittedName>
</protein>
<gene>
    <name evidence="2" type="ORF">FHL15_005028</name>
</gene>
<accession>A0A553I179</accession>
<evidence type="ECO:0000256" key="1">
    <source>
        <dbReference type="SAM" id="MobiDB-lite"/>
    </source>
</evidence>